<evidence type="ECO:0000313" key="1">
    <source>
        <dbReference type="EMBL" id="KAK9543185.1"/>
    </source>
</evidence>
<sequence length="99" mass="10812">MKILIMAGCSEISVTLWDEVSQALNLSETRYAEQRGNNGGEQEIGQTLWGSAAMFCSHLPAANTHAHTRAQLGIYLGRRLSNFTLLRADLPPASGVFSY</sequence>
<organism evidence="1 2">
    <name type="scientific">Zoarces viviparus</name>
    <name type="common">Viviparous eelpout</name>
    <name type="synonym">Blennius viviparus</name>
    <dbReference type="NCBI Taxonomy" id="48416"/>
    <lineage>
        <taxon>Eukaryota</taxon>
        <taxon>Metazoa</taxon>
        <taxon>Chordata</taxon>
        <taxon>Craniata</taxon>
        <taxon>Vertebrata</taxon>
        <taxon>Euteleostomi</taxon>
        <taxon>Actinopterygii</taxon>
        <taxon>Neopterygii</taxon>
        <taxon>Teleostei</taxon>
        <taxon>Neoteleostei</taxon>
        <taxon>Acanthomorphata</taxon>
        <taxon>Eupercaria</taxon>
        <taxon>Perciformes</taxon>
        <taxon>Cottioidei</taxon>
        <taxon>Zoarcales</taxon>
        <taxon>Zoarcidae</taxon>
        <taxon>Zoarcinae</taxon>
        <taxon>Zoarces</taxon>
    </lineage>
</organism>
<protein>
    <submittedName>
        <fullName evidence="1">Uncharacterized protein</fullName>
    </submittedName>
</protein>
<dbReference type="EMBL" id="JBCEZU010000001">
    <property type="protein sequence ID" value="KAK9543185.1"/>
    <property type="molecule type" value="Genomic_DNA"/>
</dbReference>
<name>A0AAW1G791_ZOAVI</name>
<evidence type="ECO:0000313" key="2">
    <source>
        <dbReference type="Proteomes" id="UP001488805"/>
    </source>
</evidence>
<dbReference type="AlphaFoldDB" id="A0AAW1G791"/>
<proteinExistence type="predicted"/>
<gene>
    <name evidence="1" type="ORF">VZT92_000981</name>
</gene>
<keyword evidence="2" id="KW-1185">Reference proteome</keyword>
<comment type="caution">
    <text evidence="1">The sequence shown here is derived from an EMBL/GenBank/DDBJ whole genome shotgun (WGS) entry which is preliminary data.</text>
</comment>
<dbReference type="Proteomes" id="UP001488805">
    <property type="component" value="Unassembled WGS sequence"/>
</dbReference>
<accession>A0AAW1G791</accession>
<reference evidence="1 2" key="1">
    <citation type="journal article" date="2024" name="Genome Biol. Evol.">
        <title>Chromosome-level genome assembly of the viviparous eelpout Zoarces viviparus.</title>
        <authorList>
            <person name="Fuhrmann N."/>
            <person name="Brasseur M.V."/>
            <person name="Bakowski C.E."/>
            <person name="Podsiadlowski L."/>
            <person name="Prost S."/>
            <person name="Krehenwinkel H."/>
            <person name="Mayer C."/>
        </authorList>
    </citation>
    <scope>NUCLEOTIDE SEQUENCE [LARGE SCALE GENOMIC DNA]</scope>
    <source>
        <strain evidence="1">NO-MEL_2022_Ind0_liver</strain>
    </source>
</reference>